<accession>A0A7I4EMD5</accession>
<organism evidence="1 2">
    <name type="scientific">Physcomitrium patens</name>
    <name type="common">Spreading-leaved earth moss</name>
    <name type="synonym">Physcomitrella patens</name>
    <dbReference type="NCBI Taxonomy" id="3218"/>
    <lineage>
        <taxon>Eukaryota</taxon>
        <taxon>Viridiplantae</taxon>
        <taxon>Streptophyta</taxon>
        <taxon>Embryophyta</taxon>
        <taxon>Bryophyta</taxon>
        <taxon>Bryophytina</taxon>
        <taxon>Bryopsida</taxon>
        <taxon>Funariidae</taxon>
        <taxon>Funariales</taxon>
        <taxon>Funariaceae</taxon>
        <taxon>Physcomitrium</taxon>
    </lineage>
</organism>
<evidence type="ECO:0000313" key="2">
    <source>
        <dbReference type="Proteomes" id="UP000006727"/>
    </source>
</evidence>
<protein>
    <submittedName>
        <fullName evidence="1">Uncharacterized protein</fullName>
    </submittedName>
</protein>
<name>A0A7I4EMD5_PHYPA</name>
<dbReference type="Proteomes" id="UP000006727">
    <property type="component" value="Chromosome 10"/>
</dbReference>
<evidence type="ECO:0000313" key="1">
    <source>
        <dbReference type="EnsemblPlants" id="PAC:32899384.CDS.1"/>
    </source>
</evidence>
<proteinExistence type="predicted"/>
<dbReference type="EMBL" id="ABEU02000010">
    <property type="status" value="NOT_ANNOTATED_CDS"/>
    <property type="molecule type" value="Genomic_DNA"/>
</dbReference>
<reference evidence="1 2" key="1">
    <citation type="journal article" date="2008" name="Science">
        <title>The Physcomitrella genome reveals evolutionary insights into the conquest of land by plants.</title>
        <authorList>
            <person name="Rensing S."/>
            <person name="Lang D."/>
            <person name="Zimmer A."/>
            <person name="Terry A."/>
            <person name="Salamov A."/>
            <person name="Shapiro H."/>
            <person name="Nishiyama T."/>
            <person name="Perroud P.-F."/>
            <person name="Lindquist E."/>
            <person name="Kamisugi Y."/>
            <person name="Tanahashi T."/>
            <person name="Sakakibara K."/>
            <person name="Fujita T."/>
            <person name="Oishi K."/>
            <person name="Shin-I T."/>
            <person name="Kuroki Y."/>
            <person name="Toyoda A."/>
            <person name="Suzuki Y."/>
            <person name="Hashimoto A."/>
            <person name="Yamaguchi K."/>
            <person name="Sugano A."/>
            <person name="Kohara Y."/>
            <person name="Fujiyama A."/>
            <person name="Anterola A."/>
            <person name="Aoki S."/>
            <person name="Ashton N."/>
            <person name="Barbazuk W.B."/>
            <person name="Barker E."/>
            <person name="Bennetzen J."/>
            <person name="Bezanilla M."/>
            <person name="Blankenship R."/>
            <person name="Cho S.H."/>
            <person name="Dutcher S."/>
            <person name="Estelle M."/>
            <person name="Fawcett J.A."/>
            <person name="Gundlach H."/>
            <person name="Hanada K."/>
            <person name="Heyl A."/>
            <person name="Hicks K.A."/>
            <person name="Hugh J."/>
            <person name="Lohr M."/>
            <person name="Mayer K."/>
            <person name="Melkozernov A."/>
            <person name="Murata T."/>
            <person name="Nelson D."/>
            <person name="Pils B."/>
            <person name="Prigge M."/>
            <person name="Reiss B."/>
            <person name="Renner T."/>
            <person name="Rombauts S."/>
            <person name="Rushton P."/>
            <person name="Sanderfoot A."/>
            <person name="Schween G."/>
            <person name="Shiu S.-H."/>
            <person name="Stueber K."/>
            <person name="Theodoulou F.L."/>
            <person name="Tu H."/>
            <person name="Van de Peer Y."/>
            <person name="Verrier P.J."/>
            <person name="Waters E."/>
            <person name="Wood A."/>
            <person name="Yang L."/>
            <person name="Cove D."/>
            <person name="Cuming A."/>
            <person name="Hasebe M."/>
            <person name="Lucas S."/>
            <person name="Mishler D.B."/>
            <person name="Reski R."/>
            <person name="Grigoriev I."/>
            <person name="Quatrano R.S."/>
            <person name="Boore J.L."/>
        </authorList>
    </citation>
    <scope>NUCLEOTIDE SEQUENCE [LARGE SCALE GENOMIC DNA]</scope>
    <source>
        <strain evidence="1 2">cv. Gransden 2004</strain>
    </source>
</reference>
<sequence length="81" mass="9620">MGHFTRNTARNEYHLDRRGWMPRYEYCFLFRPGTSNLSQQCIDHCNVDSSITEGENVISRLRLRIFTKSWTIRFNSRAGFG</sequence>
<reference evidence="1" key="3">
    <citation type="submission" date="2020-12" db="UniProtKB">
        <authorList>
            <consortium name="EnsemblPlants"/>
        </authorList>
    </citation>
    <scope>IDENTIFICATION</scope>
</reference>
<dbReference type="AlphaFoldDB" id="A0A7I4EMD5"/>
<keyword evidence="2" id="KW-1185">Reference proteome</keyword>
<reference evidence="1 2" key="2">
    <citation type="journal article" date="2018" name="Plant J.">
        <title>The Physcomitrella patens chromosome-scale assembly reveals moss genome structure and evolution.</title>
        <authorList>
            <person name="Lang D."/>
            <person name="Ullrich K.K."/>
            <person name="Murat F."/>
            <person name="Fuchs J."/>
            <person name="Jenkins J."/>
            <person name="Haas F.B."/>
            <person name="Piednoel M."/>
            <person name="Gundlach H."/>
            <person name="Van Bel M."/>
            <person name="Meyberg R."/>
            <person name="Vives C."/>
            <person name="Morata J."/>
            <person name="Symeonidi A."/>
            <person name="Hiss M."/>
            <person name="Muchero W."/>
            <person name="Kamisugi Y."/>
            <person name="Saleh O."/>
            <person name="Blanc G."/>
            <person name="Decker E.L."/>
            <person name="van Gessel N."/>
            <person name="Grimwood J."/>
            <person name="Hayes R.D."/>
            <person name="Graham S.W."/>
            <person name="Gunter L.E."/>
            <person name="McDaniel S.F."/>
            <person name="Hoernstein S.N.W."/>
            <person name="Larsson A."/>
            <person name="Li F.W."/>
            <person name="Perroud P.F."/>
            <person name="Phillips J."/>
            <person name="Ranjan P."/>
            <person name="Rokshar D.S."/>
            <person name="Rothfels C.J."/>
            <person name="Schneider L."/>
            <person name="Shu S."/>
            <person name="Stevenson D.W."/>
            <person name="Thummler F."/>
            <person name="Tillich M."/>
            <person name="Villarreal Aguilar J.C."/>
            <person name="Widiez T."/>
            <person name="Wong G.K."/>
            <person name="Wymore A."/>
            <person name="Zhang Y."/>
            <person name="Zimmer A.D."/>
            <person name="Quatrano R.S."/>
            <person name="Mayer K.F.X."/>
            <person name="Goodstein D."/>
            <person name="Casacuberta J.M."/>
            <person name="Vandepoele K."/>
            <person name="Reski R."/>
            <person name="Cuming A.C."/>
            <person name="Tuskan G.A."/>
            <person name="Maumus F."/>
            <person name="Salse J."/>
            <person name="Schmutz J."/>
            <person name="Rensing S.A."/>
        </authorList>
    </citation>
    <scope>NUCLEOTIDE SEQUENCE [LARGE SCALE GENOMIC DNA]</scope>
    <source>
        <strain evidence="1 2">cv. Gransden 2004</strain>
    </source>
</reference>
<dbReference type="Gramene" id="Pp3c10_2480V3.2">
    <property type="protein sequence ID" value="PAC:32899384.CDS.1"/>
    <property type="gene ID" value="Pp3c10_2480"/>
</dbReference>
<dbReference type="EnsemblPlants" id="Pp3c10_2480V3.2">
    <property type="protein sequence ID" value="PAC:32899384.CDS.1"/>
    <property type="gene ID" value="Pp3c10_2480"/>
</dbReference>